<evidence type="ECO:0000313" key="3">
    <source>
        <dbReference type="EMBL" id="KAA5534200.1"/>
    </source>
</evidence>
<dbReference type="AlphaFoldDB" id="A0A5M6CID3"/>
<keyword evidence="4" id="KW-1185">Reference proteome</keyword>
<dbReference type="PANTHER" id="PTHR37529">
    <property type="entry name" value="TRANSPOSASE INSG FOR INSERTION SEQUENCE ELEMENT IS4-RELATED"/>
    <property type="match status" value="1"/>
</dbReference>
<dbReference type="EMBL" id="VWOX01000058">
    <property type="protein sequence ID" value="KAA5534200.1"/>
    <property type="molecule type" value="Genomic_DNA"/>
</dbReference>
<dbReference type="GO" id="GO:0006313">
    <property type="term" value="P:DNA transposition"/>
    <property type="evidence" value="ECO:0007669"/>
    <property type="project" value="InterPro"/>
</dbReference>
<dbReference type="NCBIfam" id="NF033592">
    <property type="entry name" value="transpos_IS4_1"/>
    <property type="match status" value="1"/>
</dbReference>
<dbReference type="Pfam" id="PF01609">
    <property type="entry name" value="DDE_Tnp_1"/>
    <property type="match status" value="1"/>
</dbReference>
<evidence type="ECO:0000256" key="1">
    <source>
        <dbReference type="SAM" id="MobiDB-lite"/>
    </source>
</evidence>
<accession>A0A5M6CID3</accession>
<dbReference type="InterPro" id="IPR047952">
    <property type="entry name" value="Transpos_IS4"/>
</dbReference>
<comment type="caution">
    <text evidence="3">The sequence shown here is derived from an EMBL/GenBank/DDBJ whole genome shotgun (WGS) entry which is preliminary data.</text>
</comment>
<dbReference type="InterPro" id="IPR002559">
    <property type="entry name" value="Transposase_11"/>
</dbReference>
<dbReference type="PANTHER" id="PTHR37529:SF1">
    <property type="entry name" value="TRANSPOSASE INSG FOR INSERTION SEQUENCE ELEMENT IS4-RELATED"/>
    <property type="match status" value="1"/>
</dbReference>
<proteinExistence type="predicted"/>
<dbReference type="GO" id="GO:0003677">
    <property type="term" value="F:DNA binding"/>
    <property type="evidence" value="ECO:0007669"/>
    <property type="project" value="InterPro"/>
</dbReference>
<name>A0A5M6CID3_9BACT</name>
<protein>
    <submittedName>
        <fullName evidence="3">IS4 family transposase</fullName>
    </submittedName>
</protein>
<sequence>MTARGFTCDVFGSLTSRTRQARKPLVYQPQFASFRQRLEFARQSNDLYFASLLDRQTIAAAFGEASGILDSARIYTTAVTLWVFLSQVLSIDHGCVSAVARLIHYRCARGLRACSSETGMYCIARDKLDETAMHRLVATTGQAIENQAPDRWLWLGHRVITADGTTITMADTADNQAEYPQQRGQAIGCGFPIMRVVVLFALSTGTVLETAMGKYRGKLTAEVSLFREIDAIIEENDVFLADRAYSSWFDMARLMARGADVVVRKHHLRKSDFRSGIRYGKDDHAIRLDKPGRPEWMSQEAYEDYPDFILIREIKIRVENRGFRTRQIIVHTSLSDDMEYSKEDIAALFRRRWQAELNLRSLKTVMQMDHLRCKKPHRVRNEMRAHMLAYNLIRQVMCEAAMTDGMRPWQISFKSTLSTLAEMLPTLSVISAVDELCNVLYQSCRRHRVGDRPDRYEPRVLKRRPKQYKLMQKPRHDYKPGEA</sequence>
<dbReference type="Proteomes" id="UP000324479">
    <property type="component" value="Unassembled WGS sequence"/>
</dbReference>
<dbReference type="GO" id="GO:0004803">
    <property type="term" value="F:transposase activity"/>
    <property type="evidence" value="ECO:0007669"/>
    <property type="project" value="InterPro"/>
</dbReference>
<reference evidence="3 4" key="1">
    <citation type="submission" date="2019-08" db="EMBL/GenBank/DDBJ databases">
        <authorList>
            <person name="Dhanesh K."/>
            <person name="Kumar G."/>
            <person name="Sasikala C."/>
            <person name="Venkata Ramana C."/>
        </authorList>
    </citation>
    <scope>NUCLEOTIDE SEQUENCE [LARGE SCALE GENOMIC DNA]</scope>
    <source>
        <strain evidence="3 4">JC645</strain>
    </source>
</reference>
<feature type="compositionally biased region" description="Basic and acidic residues" evidence="1">
    <location>
        <begin position="474"/>
        <end position="483"/>
    </location>
</feature>
<organism evidence="3 4">
    <name type="scientific">Roseiconus nitratireducens</name>
    <dbReference type="NCBI Taxonomy" id="2605748"/>
    <lineage>
        <taxon>Bacteria</taxon>
        <taxon>Pseudomonadati</taxon>
        <taxon>Planctomycetota</taxon>
        <taxon>Planctomycetia</taxon>
        <taxon>Pirellulales</taxon>
        <taxon>Pirellulaceae</taxon>
        <taxon>Roseiconus</taxon>
    </lineage>
</organism>
<feature type="region of interest" description="Disordered" evidence="1">
    <location>
        <begin position="455"/>
        <end position="483"/>
    </location>
</feature>
<dbReference type="SUPFAM" id="SSF53098">
    <property type="entry name" value="Ribonuclease H-like"/>
    <property type="match status" value="1"/>
</dbReference>
<gene>
    <name evidence="3" type="ORF">FYK55_28640</name>
</gene>
<dbReference type="InterPro" id="IPR012337">
    <property type="entry name" value="RNaseH-like_sf"/>
</dbReference>
<evidence type="ECO:0000259" key="2">
    <source>
        <dbReference type="Pfam" id="PF01609"/>
    </source>
</evidence>
<evidence type="ECO:0000313" key="4">
    <source>
        <dbReference type="Proteomes" id="UP000324479"/>
    </source>
</evidence>
<feature type="domain" description="Transposase IS4-like" evidence="2">
    <location>
        <begin position="155"/>
        <end position="392"/>
    </location>
</feature>